<dbReference type="SMART" id="SM00020">
    <property type="entry name" value="Tryp_SPc"/>
    <property type="match status" value="1"/>
</dbReference>
<evidence type="ECO:0000313" key="5">
    <source>
        <dbReference type="EMBL" id="MVO90365.1"/>
    </source>
</evidence>
<evidence type="ECO:0000259" key="4">
    <source>
        <dbReference type="PROSITE" id="PS50240"/>
    </source>
</evidence>
<dbReference type="InterPro" id="IPR001254">
    <property type="entry name" value="Trypsin_dom"/>
</dbReference>
<keyword evidence="5" id="KW-0378">Hydrolase</keyword>
<dbReference type="Gene3D" id="2.40.10.10">
    <property type="entry name" value="Trypsin-like serine proteases"/>
    <property type="match status" value="1"/>
</dbReference>
<accession>A0A6L6X8V5</accession>
<comment type="similarity">
    <text evidence="1">Belongs to the peptidase S1 family.</text>
</comment>
<organism evidence="5 6">
    <name type="scientific">Streptomyces typhae</name>
    <dbReference type="NCBI Taxonomy" id="2681492"/>
    <lineage>
        <taxon>Bacteria</taxon>
        <taxon>Bacillati</taxon>
        <taxon>Actinomycetota</taxon>
        <taxon>Actinomycetes</taxon>
        <taxon>Kitasatosporales</taxon>
        <taxon>Streptomycetaceae</taxon>
        <taxon>Streptomyces</taxon>
    </lineage>
</organism>
<keyword evidence="6" id="KW-1185">Reference proteome</keyword>
<keyword evidence="5" id="KW-0645">Protease</keyword>
<name>A0A6L6X8V5_9ACTN</name>
<dbReference type="InterPro" id="IPR018114">
    <property type="entry name" value="TRYPSIN_HIS"/>
</dbReference>
<protein>
    <submittedName>
        <fullName evidence="5">Trypsin-like serine protease</fullName>
    </submittedName>
</protein>
<dbReference type="InterPro" id="IPR043504">
    <property type="entry name" value="Peptidase_S1_PA_chymotrypsin"/>
</dbReference>
<dbReference type="PRINTS" id="PR00722">
    <property type="entry name" value="CHYMOTRYPSIN"/>
</dbReference>
<dbReference type="PROSITE" id="PS00134">
    <property type="entry name" value="TRYPSIN_HIS"/>
    <property type="match status" value="1"/>
</dbReference>
<dbReference type="PANTHER" id="PTHR24276:SF91">
    <property type="entry name" value="AT26814P-RELATED"/>
    <property type="match status" value="1"/>
</dbReference>
<dbReference type="EMBL" id="WPNZ01000032">
    <property type="protein sequence ID" value="MVO90365.1"/>
    <property type="molecule type" value="Genomic_DNA"/>
</dbReference>
<dbReference type="FunFam" id="2.40.10.10:FF:000068">
    <property type="entry name" value="transmembrane protease serine 2"/>
    <property type="match status" value="1"/>
</dbReference>
<feature type="domain" description="Peptidase S1" evidence="4">
    <location>
        <begin position="65"/>
        <end position="293"/>
    </location>
</feature>
<evidence type="ECO:0000256" key="1">
    <source>
        <dbReference type="ARBA" id="ARBA00007664"/>
    </source>
</evidence>
<evidence type="ECO:0000313" key="6">
    <source>
        <dbReference type="Proteomes" id="UP000483802"/>
    </source>
</evidence>
<evidence type="ECO:0000256" key="2">
    <source>
        <dbReference type="ARBA" id="ARBA00023157"/>
    </source>
</evidence>
<sequence>MVDSPDGPGVRRRDRPPLPFGGFRVSPTSLIRGVLSTLLLATAAIALPATAQAAPAPVPTGAQPIVGGGQASENYPFMASLQQQGRHGCGGSLISSQWVVTAAHCVTGRQGGVIPAQQLQLRIGSADHTQGTAAAVQRVVRHPYYTGDVSGGNDIALLQLRTQVRNQPVSIASGSPAEGTSTRLLGWGQTCPQQGCSQQPPRYLKQLDTRINPDRMCSSGFNPASELCVYGTPQATACYGDSGGPALIGSSGSWQLVGATSRAGRNSSTCGDGSATIYTDVTAHRQWISQSTGGAVARS</sequence>
<proteinExistence type="inferred from homology"/>
<dbReference type="InterPro" id="IPR050430">
    <property type="entry name" value="Peptidase_S1"/>
</dbReference>
<dbReference type="Pfam" id="PF00089">
    <property type="entry name" value="Trypsin"/>
    <property type="match status" value="1"/>
</dbReference>
<dbReference type="GO" id="GO:0004252">
    <property type="term" value="F:serine-type endopeptidase activity"/>
    <property type="evidence" value="ECO:0007669"/>
    <property type="project" value="InterPro"/>
</dbReference>
<dbReference type="AlphaFoldDB" id="A0A6L6X8V5"/>
<dbReference type="PANTHER" id="PTHR24276">
    <property type="entry name" value="POLYSERASE-RELATED"/>
    <property type="match status" value="1"/>
</dbReference>
<dbReference type="GO" id="GO:0006508">
    <property type="term" value="P:proteolysis"/>
    <property type="evidence" value="ECO:0007669"/>
    <property type="project" value="UniProtKB-KW"/>
</dbReference>
<dbReference type="PROSITE" id="PS50240">
    <property type="entry name" value="TRYPSIN_DOM"/>
    <property type="match status" value="1"/>
</dbReference>
<keyword evidence="2" id="KW-1015">Disulfide bond</keyword>
<evidence type="ECO:0000256" key="3">
    <source>
        <dbReference type="SAM" id="MobiDB-lite"/>
    </source>
</evidence>
<dbReference type="CDD" id="cd00190">
    <property type="entry name" value="Tryp_SPc"/>
    <property type="match status" value="1"/>
</dbReference>
<comment type="caution">
    <text evidence="5">The sequence shown here is derived from an EMBL/GenBank/DDBJ whole genome shotgun (WGS) entry which is preliminary data.</text>
</comment>
<dbReference type="InterPro" id="IPR009003">
    <property type="entry name" value="Peptidase_S1_PA"/>
</dbReference>
<dbReference type="Proteomes" id="UP000483802">
    <property type="component" value="Unassembled WGS sequence"/>
</dbReference>
<feature type="region of interest" description="Disordered" evidence="3">
    <location>
        <begin position="1"/>
        <end position="21"/>
    </location>
</feature>
<gene>
    <name evidence="5" type="ORF">GPA10_37865</name>
</gene>
<dbReference type="InterPro" id="IPR001314">
    <property type="entry name" value="Peptidase_S1A"/>
</dbReference>
<reference evidence="5 6" key="1">
    <citation type="submission" date="2019-11" db="EMBL/GenBank/DDBJ databases">
        <title>Streptomyces typhae sp. nov., a novel endophytic actinomycete isolated from the root of cattail pollen (Typha angustifolia L.).</title>
        <authorList>
            <person name="Peng C."/>
        </authorList>
    </citation>
    <scope>NUCLEOTIDE SEQUENCE [LARGE SCALE GENOMIC DNA]</scope>
    <source>
        <strain evidence="6">p1417</strain>
    </source>
</reference>
<dbReference type="SUPFAM" id="SSF50494">
    <property type="entry name" value="Trypsin-like serine proteases"/>
    <property type="match status" value="1"/>
</dbReference>